<reference evidence="2 3" key="1">
    <citation type="submission" date="2021-04" db="EMBL/GenBank/DDBJ databases">
        <authorList>
            <person name="Pira H."/>
            <person name="Risdian C."/>
            <person name="Wink J."/>
        </authorList>
    </citation>
    <scope>NUCLEOTIDE SEQUENCE [LARGE SCALE GENOMIC DNA]</scope>
    <source>
        <strain evidence="2 3">WH53</strain>
    </source>
</reference>
<dbReference type="RefSeq" id="WP_215819903.1">
    <property type="nucleotide sequence ID" value="NZ_JAGSOY010000024.1"/>
</dbReference>
<keyword evidence="1" id="KW-1133">Transmembrane helix</keyword>
<keyword evidence="3" id="KW-1185">Reference proteome</keyword>
<name>A0ABS5ZCQ2_9GAMM</name>
<evidence type="ECO:0008006" key="4">
    <source>
        <dbReference type="Google" id="ProtNLM"/>
    </source>
</evidence>
<evidence type="ECO:0000256" key="1">
    <source>
        <dbReference type="SAM" id="Phobius"/>
    </source>
</evidence>
<protein>
    <recommendedName>
        <fullName evidence="4">Peptidase S54 rhomboid domain-containing protein</fullName>
    </recommendedName>
</protein>
<proteinExistence type="predicted"/>
<organism evidence="2 3">
    <name type="scientific">Zooshikella harenae</name>
    <dbReference type="NCBI Taxonomy" id="2827238"/>
    <lineage>
        <taxon>Bacteria</taxon>
        <taxon>Pseudomonadati</taxon>
        <taxon>Pseudomonadota</taxon>
        <taxon>Gammaproteobacteria</taxon>
        <taxon>Oceanospirillales</taxon>
        <taxon>Zooshikellaceae</taxon>
        <taxon>Zooshikella</taxon>
    </lineage>
</organism>
<gene>
    <name evidence="2" type="ORF">KCG35_11800</name>
</gene>
<evidence type="ECO:0000313" key="3">
    <source>
        <dbReference type="Proteomes" id="UP000690515"/>
    </source>
</evidence>
<comment type="caution">
    <text evidence="2">The sequence shown here is derived from an EMBL/GenBank/DDBJ whole genome shotgun (WGS) entry which is preliminary data.</text>
</comment>
<keyword evidence="1" id="KW-0812">Transmembrane</keyword>
<feature type="transmembrane region" description="Helical" evidence="1">
    <location>
        <begin position="42"/>
        <end position="58"/>
    </location>
</feature>
<keyword evidence="1" id="KW-0472">Membrane</keyword>
<sequence>MNPRLKAWVLAIALFSIFVLLLAFDAELKDNLNVSFDMQVDHIGHALGAVGAIIYCRVRPRTLTKVNL</sequence>
<dbReference type="EMBL" id="JAGSOY010000024">
    <property type="protein sequence ID" value="MBU2711745.1"/>
    <property type="molecule type" value="Genomic_DNA"/>
</dbReference>
<evidence type="ECO:0000313" key="2">
    <source>
        <dbReference type="EMBL" id="MBU2711745.1"/>
    </source>
</evidence>
<dbReference type="Proteomes" id="UP000690515">
    <property type="component" value="Unassembled WGS sequence"/>
</dbReference>
<accession>A0ABS5ZCQ2</accession>